<gene>
    <name evidence="1" type="ORF">ERS852511_02976</name>
</gene>
<dbReference type="Proteomes" id="UP000095576">
    <property type="component" value="Unassembled WGS sequence"/>
</dbReference>
<dbReference type="AlphaFoldDB" id="A0A0P0FRA1"/>
<sequence>MNIGIIIQARMGSTRLPGKILKRFYGGKTLLETLLDSLHKVADAKVIVATSMNENNDLLETFLQKKGELVYRGSENDVLDRFIKAAEANEVDGIVRICSDNPFMDWHGVAQLAEKAKTSEADYIGVRINDKPSILTHFGFWGEFVRLSALKRVAETTEVSTPAHEHVTYHIYNHPDEYKCEWISGPEFLQGRDDIRLTIDTPEDLTNAIQVYSDLKTLDDDFTLQDVVSYLNEHEAIKQSMLSSISKNKK</sequence>
<dbReference type="InterPro" id="IPR003329">
    <property type="entry name" value="Cytidylyl_trans"/>
</dbReference>
<evidence type="ECO:0000313" key="2">
    <source>
        <dbReference type="Proteomes" id="UP000095576"/>
    </source>
</evidence>
<accession>A0A0P0FRA1</accession>
<dbReference type="Gene3D" id="3.90.550.10">
    <property type="entry name" value="Spore Coat Polysaccharide Biosynthesis Protein SpsA, Chain A"/>
    <property type="match status" value="1"/>
</dbReference>
<evidence type="ECO:0000313" key="1">
    <source>
        <dbReference type="EMBL" id="CUP71665.1"/>
    </source>
</evidence>
<dbReference type="PATRIC" id="fig|818.23.peg.3086"/>
<dbReference type="PANTHER" id="PTHR42866">
    <property type="entry name" value="3-DEOXY-MANNO-OCTULOSONATE CYTIDYLYLTRANSFERASE"/>
    <property type="match status" value="1"/>
</dbReference>
<organism evidence="1 2">
    <name type="scientific">Bacteroides thetaiotaomicron</name>
    <dbReference type="NCBI Taxonomy" id="818"/>
    <lineage>
        <taxon>Bacteria</taxon>
        <taxon>Pseudomonadati</taxon>
        <taxon>Bacteroidota</taxon>
        <taxon>Bacteroidia</taxon>
        <taxon>Bacteroidales</taxon>
        <taxon>Bacteroidaceae</taxon>
        <taxon>Bacteroides</taxon>
    </lineage>
</organism>
<dbReference type="GO" id="GO:0005829">
    <property type="term" value="C:cytosol"/>
    <property type="evidence" value="ECO:0007669"/>
    <property type="project" value="TreeGrafter"/>
</dbReference>
<dbReference type="EMBL" id="CZAP01000011">
    <property type="protein sequence ID" value="CUP71665.1"/>
    <property type="molecule type" value="Genomic_DNA"/>
</dbReference>
<reference evidence="1 2" key="1">
    <citation type="submission" date="2015-09" db="EMBL/GenBank/DDBJ databases">
        <authorList>
            <consortium name="Pathogen Informatics"/>
        </authorList>
    </citation>
    <scope>NUCLEOTIDE SEQUENCE [LARGE SCALE GENOMIC DNA]</scope>
    <source>
        <strain evidence="1 2">2789STDY5834899</strain>
    </source>
</reference>
<name>A0A0P0FRA1_BACT4</name>
<dbReference type="Pfam" id="PF02348">
    <property type="entry name" value="CTP_transf_3"/>
    <property type="match status" value="1"/>
</dbReference>
<proteinExistence type="predicted"/>
<dbReference type="SUPFAM" id="SSF53448">
    <property type="entry name" value="Nucleotide-diphospho-sugar transferases"/>
    <property type="match status" value="1"/>
</dbReference>
<dbReference type="InterPro" id="IPR029044">
    <property type="entry name" value="Nucleotide-diphossugar_trans"/>
</dbReference>
<protein>
    <submittedName>
        <fullName evidence="1">Polysaccharide biosynthesis protein</fullName>
    </submittedName>
</protein>
<dbReference type="KEGG" id="btho:Btheta7330_02996"/>
<dbReference type="RefSeq" id="WP_055300233.1">
    <property type="nucleotide sequence ID" value="NZ_BAABZI010000001.1"/>
</dbReference>
<dbReference type="CDD" id="cd02518">
    <property type="entry name" value="GT2_SpsF"/>
    <property type="match status" value="1"/>
</dbReference>
<dbReference type="PANTHER" id="PTHR42866:SF1">
    <property type="entry name" value="SPORE COAT POLYSACCHARIDE BIOSYNTHESIS PROTEIN SPSF"/>
    <property type="match status" value="1"/>
</dbReference>